<proteinExistence type="inferred from homology"/>
<dbReference type="SUPFAM" id="SSF81891">
    <property type="entry name" value="Poly A polymerase C-terminal region-like"/>
    <property type="match status" value="1"/>
</dbReference>
<name>A0A523XTN0_UNCT6</name>
<dbReference type="AlphaFoldDB" id="A0A523XTN0"/>
<dbReference type="InterPro" id="IPR050124">
    <property type="entry name" value="tRNA_CCA-adding_enzyme"/>
</dbReference>
<dbReference type="InterPro" id="IPR006675">
    <property type="entry name" value="HDIG_dom"/>
</dbReference>
<accession>A0A523XTN0</accession>
<evidence type="ECO:0000256" key="4">
    <source>
        <dbReference type="ARBA" id="ARBA00022695"/>
    </source>
</evidence>
<evidence type="ECO:0000256" key="5">
    <source>
        <dbReference type="ARBA" id="ARBA00022723"/>
    </source>
</evidence>
<evidence type="ECO:0000256" key="6">
    <source>
        <dbReference type="ARBA" id="ARBA00022741"/>
    </source>
</evidence>
<dbReference type="Pfam" id="PF01743">
    <property type="entry name" value="PolyA_pol"/>
    <property type="match status" value="2"/>
</dbReference>
<dbReference type="GO" id="GO:0008033">
    <property type="term" value="P:tRNA processing"/>
    <property type="evidence" value="ECO:0007669"/>
    <property type="project" value="UniProtKB-KW"/>
</dbReference>
<dbReference type="InterPro" id="IPR006674">
    <property type="entry name" value="HD_domain"/>
</dbReference>
<dbReference type="NCBIfam" id="TIGR00277">
    <property type="entry name" value="HDIG"/>
    <property type="match status" value="1"/>
</dbReference>
<evidence type="ECO:0000256" key="8">
    <source>
        <dbReference type="ARBA" id="ARBA00022884"/>
    </source>
</evidence>
<feature type="domain" description="HD/PDEase" evidence="10">
    <location>
        <begin position="238"/>
        <end position="399"/>
    </location>
</feature>
<keyword evidence="3" id="KW-0819">tRNA processing</keyword>
<comment type="similarity">
    <text evidence="9">Belongs to the tRNA nucleotidyltransferase/poly(A) polymerase family.</text>
</comment>
<dbReference type="GO" id="GO:0016779">
    <property type="term" value="F:nucleotidyltransferase activity"/>
    <property type="evidence" value="ECO:0007669"/>
    <property type="project" value="UniProtKB-KW"/>
</dbReference>
<keyword evidence="5" id="KW-0479">Metal-binding</keyword>
<dbReference type="GO" id="GO:0046872">
    <property type="term" value="F:metal ion binding"/>
    <property type="evidence" value="ECO:0007669"/>
    <property type="project" value="UniProtKB-KW"/>
</dbReference>
<dbReference type="EMBL" id="SOIP01000112">
    <property type="protein sequence ID" value="TET82607.1"/>
    <property type="molecule type" value="Genomic_DNA"/>
</dbReference>
<dbReference type="SUPFAM" id="SSF81301">
    <property type="entry name" value="Nucleotidyltransferase"/>
    <property type="match status" value="1"/>
</dbReference>
<dbReference type="GO" id="GO:0003723">
    <property type="term" value="F:RNA binding"/>
    <property type="evidence" value="ECO:0007669"/>
    <property type="project" value="UniProtKB-KW"/>
</dbReference>
<dbReference type="InterPro" id="IPR002646">
    <property type="entry name" value="PolA_pol_head_dom"/>
</dbReference>
<dbReference type="InterPro" id="IPR032810">
    <property type="entry name" value="CCA-adding_enz_C"/>
</dbReference>
<evidence type="ECO:0000259" key="10">
    <source>
        <dbReference type="SMART" id="SM00471"/>
    </source>
</evidence>
<keyword evidence="4" id="KW-0548">Nucleotidyltransferase</keyword>
<dbReference type="CDD" id="cd05398">
    <property type="entry name" value="NT_ClassII-CCAase"/>
    <property type="match status" value="1"/>
</dbReference>
<dbReference type="InterPro" id="IPR032828">
    <property type="entry name" value="PolyA_RNA-bd"/>
</dbReference>
<comment type="caution">
    <text evidence="11">The sequence shown here is derived from an EMBL/GenBank/DDBJ whole genome shotgun (WGS) entry which is preliminary data.</text>
</comment>
<dbReference type="Pfam" id="PF12627">
    <property type="entry name" value="PolyA_pol_RNAbd"/>
    <property type="match status" value="1"/>
</dbReference>
<dbReference type="Pfam" id="PF13735">
    <property type="entry name" value="tRNA_NucTran2_2"/>
    <property type="match status" value="1"/>
</dbReference>
<sequence>MNIKSLAQKLESLPMGAVLEAAEKKRVYVVGGPIRDFFLKREYNDIDLAVEGDAVGVARKFASKVKGRFIPLDAELDESRVVAGDYTYDFTGFPKGCLLPDLERRDFTINSVAVDLRELLEGEGVVIDPFGGLSDLGKKVLRATSKNSFREDPLRVLRAFRFAAQLGFEIEKTTLKAATRERVLLKGVAAERISYEVMLIFSQVNSNGSLSLMAEASVLCTVFPQLEPTKGVAQNKLHPLDVFDHSLRTYQEMENVINHLSSTPFAPFSGIVNEYLYSLPNKSALLKMAALLHDIAKPETLQPGEDQRLHFYGHDRTGAEKVEEFALKGLRMSKKDAKTLFVLIKNHMWPHLLAGQDEVTERAIRKFFRQLGDEAIGVLVLAWADSLASVGPEKSSQPLSTTIDGVLRFYTERKEEVVLPPLITGKDLIGILGLTPGPIFGKILREVEKERDEGKVQTKTDAIETARRIADEYENF</sequence>
<dbReference type="CDD" id="cd00077">
    <property type="entry name" value="HDc"/>
    <property type="match status" value="1"/>
</dbReference>
<evidence type="ECO:0000256" key="3">
    <source>
        <dbReference type="ARBA" id="ARBA00022694"/>
    </source>
</evidence>
<keyword evidence="7" id="KW-0460">Magnesium</keyword>
<comment type="cofactor">
    <cofactor evidence="1">
        <name>Mg(2+)</name>
        <dbReference type="ChEBI" id="CHEBI:18420"/>
    </cofactor>
</comment>
<evidence type="ECO:0000256" key="1">
    <source>
        <dbReference type="ARBA" id="ARBA00001946"/>
    </source>
</evidence>
<gene>
    <name evidence="11" type="ORF">E3J38_01855</name>
</gene>
<dbReference type="InterPro" id="IPR043519">
    <property type="entry name" value="NT_sf"/>
</dbReference>
<dbReference type="InterPro" id="IPR003607">
    <property type="entry name" value="HD/PDEase_dom"/>
</dbReference>
<evidence type="ECO:0000256" key="7">
    <source>
        <dbReference type="ARBA" id="ARBA00022842"/>
    </source>
</evidence>
<dbReference type="SMART" id="SM00471">
    <property type="entry name" value="HDc"/>
    <property type="match status" value="1"/>
</dbReference>
<evidence type="ECO:0000256" key="9">
    <source>
        <dbReference type="RuleBase" id="RU003953"/>
    </source>
</evidence>
<keyword evidence="8 9" id="KW-0694">RNA-binding</keyword>
<protein>
    <submittedName>
        <fullName evidence="11">CCA tRNA nucleotidyltransferase</fullName>
    </submittedName>
</protein>
<dbReference type="Gene3D" id="1.10.3090.10">
    <property type="entry name" value="cca-adding enzyme, domain 2"/>
    <property type="match status" value="1"/>
</dbReference>
<dbReference type="Proteomes" id="UP000315534">
    <property type="component" value="Unassembled WGS sequence"/>
</dbReference>
<dbReference type="PANTHER" id="PTHR47545">
    <property type="entry name" value="MULTIFUNCTIONAL CCA PROTEIN"/>
    <property type="match status" value="1"/>
</dbReference>
<dbReference type="GO" id="GO:0000166">
    <property type="term" value="F:nucleotide binding"/>
    <property type="evidence" value="ECO:0007669"/>
    <property type="project" value="UniProtKB-KW"/>
</dbReference>
<reference evidence="11 12" key="1">
    <citation type="submission" date="2019-03" db="EMBL/GenBank/DDBJ databases">
        <title>Metabolic potential of uncultured bacteria and archaea associated with petroleum seepage in deep-sea sediments.</title>
        <authorList>
            <person name="Dong X."/>
            <person name="Hubert C."/>
        </authorList>
    </citation>
    <scope>NUCLEOTIDE SEQUENCE [LARGE SCALE GENOMIC DNA]</scope>
    <source>
        <strain evidence="11">E29_bin36</strain>
    </source>
</reference>
<evidence type="ECO:0000256" key="2">
    <source>
        <dbReference type="ARBA" id="ARBA00022679"/>
    </source>
</evidence>
<keyword evidence="6" id="KW-0547">Nucleotide-binding</keyword>
<dbReference type="Pfam" id="PF01966">
    <property type="entry name" value="HD"/>
    <property type="match status" value="1"/>
</dbReference>
<organism evidence="11 12">
    <name type="scientific">candidate division TA06 bacterium</name>
    <dbReference type="NCBI Taxonomy" id="2250710"/>
    <lineage>
        <taxon>Bacteria</taxon>
        <taxon>Bacteria division TA06</taxon>
    </lineage>
</organism>
<keyword evidence="2 9" id="KW-0808">Transferase</keyword>
<evidence type="ECO:0000313" key="12">
    <source>
        <dbReference type="Proteomes" id="UP000315534"/>
    </source>
</evidence>
<dbReference type="Gene3D" id="3.30.460.10">
    <property type="entry name" value="Beta Polymerase, domain 2"/>
    <property type="match status" value="1"/>
</dbReference>
<evidence type="ECO:0000313" key="11">
    <source>
        <dbReference type="EMBL" id="TET82607.1"/>
    </source>
</evidence>